<evidence type="ECO:0000259" key="1">
    <source>
        <dbReference type="Pfam" id="PF01719"/>
    </source>
</evidence>
<accession>A0A6N8JLN0</accession>
<dbReference type="GO" id="GO:0003677">
    <property type="term" value="F:DNA binding"/>
    <property type="evidence" value="ECO:0007669"/>
    <property type="project" value="InterPro"/>
</dbReference>
<name>A0A6N8JLN0_9ACTN</name>
<evidence type="ECO:0000313" key="2">
    <source>
        <dbReference type="EMBL" id="MVX59934.1"/>
    </source>
</evidence>
<dbReference type="Pfam" id="PF01719">
    <property type="entry name" value="Rep_OBD"/>
    <property type="match status" value="1"/>
</dbReference>
<reference evidence="2 3" key="1">
    <citation type="submission" date="2019-12" db="EMBL/GenBank/DDBJ databases">
        <title>Microbes associate with the intestines of laboratory mice.</title>
        <authorList>
            <person name="Navarre W."/>
            <person name="Wong E."/>
        </authorList>
    </citation>
    <scope>NUCLEOTIDE SEQUENCE [LARGE SCALE GENOMIC DNA]</scope>
    <source>
        <strain evidence="2 3">NM66_B29</strain>
    </source>
</reference>
<dbReference type="EMBL" id="WSRR01000001">
    <property type="protein sequence ID" value="MVX59934.1"/>
    <property type="molecule type" value="Genomic_DNA"/>
</dbReference>
<dbReference type="Gene3D" id="3.40.1310.30">
    <property type="match status" value="1"/>
</dbReference>
<sequence>MAVAKKSRCWWFVQLIENLPDDWADQLHGLMLPGCYIVHDRDLKIEEDGTEVPKKPHIHCMVEFGSPVVASSALDAIPSDFGVAFVKPVPNKVGAYRYLLHYDQPDKARYEQDEVSHMAGFRVNISNVYNIDFRDVYDLINELKITNFAALMSVLVEFRPEYVDYVSSHVNLVKAYMTDLARCGI</sequence>
<proteinExistence type="predicted"/>
<dbReference type="AlphaFoldDB" id="A0A6N8JLN0"/>
<dbReference type="GO" id="GO:0003916">
    <property type="term" value="F:DNA topoisomerase activity"/>
    <property type="evidence" value="ECO:0007669"/>
    <property type="project" value="InterPro"/>
</dbReference>
<dbReference type="OrthoDB" id="3175474at2"/>
<keyword evidence="3" id="KW-1185">Reference proteome</keyword>
<dbReference type="Proteomes" id="UP000463388">
    <property type="component" value="Unassembled WGS sequence"/>
</dbReference>
<comment type="caution">
    <text evidence="2">The sequence shown here is derived from an EMBL/GenBank/DDBJ whole genome shotgun (WGS) entry which is preliminary data.</text>
</comment>
<dbReference type="InterPro" id="IPR002631">
    <property type="entry name" value="Plasmid_rep_OBD"/>
</dbReference>
<organism evidence="2 3">
    <name type="scientific">Adlercreutzia mucosicola</name>
    <dbReference type="NCBI Taxonomy" id="580026"/>
    <lineage>
        <taxon>Bacteria</taxon>
        <taxon>Bacillati</taxon>
        <taxon>Actinomycetota</taxon>
        <taxon>Coriobacteriia</taxon>
        <taxon>Eggerthellales</taxon>
        <taxon>Eggerthellaceae</taxon>
        <taxon>Adlercreutzia</taxon>
    </lineage>
</organism>
<dbReference type="RefSeq" id="WP_160344182.1">
    <property type="nucleotide sequence ID" value="NZ_WSRR01000001.1"/>
</dbReference>
<protein>
    <recommendedName>
        <fullName evidence="1">Plasmid replication protein origin binding domain-containing protein</fullName>
    </recommendedName>
</protein>
<dbReference type="GO" id="GO:0005727">
    <property type="term" value="C:extrachromosomal circular DNA"/>
    <property type="evidence" value="ECO:0007669"/>
    <property type="project" value="InterPro"/>
</dbReference>
<feature type="domain" description="Plasmid replication protein origin binding" evidence="1">
    <location>
        <begin position="4"/>
        <end position="123"/>
    </location>
</feature>
<evidence type="ECO:0000313" key="3">
    <source>
        <dbReference type="Proteomes" id="UP000463388"/>
    </source>
</evidence>
<gene>
    <name evidence="2" type="ORF">GKZ27_00375</name>
</gene>
<dbReference type="GO" id="GO:0006260">
    <property type="term" value="P:DNA replication"/>
    <property type="evidence" value="ECO:0007669"/>
    <property type="project" value="InterPro"/>
</dbReference>